<dbReference type="VEuPathDB" id="VectorBase:LDEU004036"/>
<accession>A0A443SKF0</accession>
<protein>
    <submittedName>
        <fullName evidence="1">Uncharacterized protein</fullName>
    </submittedName>
</protein>
<name>A0A443SKF0_9ACAR</name>
<comment type="caution">
    <text evidence="1">The sequence shown here is derived from an EMBL/GenBank/DDBJ whole genome shotgun (WGS) entry which is preliminary data.</text>
</comment>
<dbReference type="EMBL" id="NCKV01001634">
    <property type="protein sequence ID" value="RWS28004.1"/>
    <property type="molecule type" value="Genomic_DNA"/>
</dbReference>
<dbReference type="Proteomes" id="UP000288716">
    <property type="component" value="Unassembled WGS sequence"/>
</dbReference>
<dbReference type="STRING" id="299467.A0A443SKF0"/>
<evidence type="ECO:0000313" key="1">
    <source>
        <dbReference type="EMBL" id="RWS28004.1"/>
    </source>
</evidence>
<gene>
    <name evidence="1" type="ORF">B4U80_02213</name>
</gene>
<dbReference type="AlphaFoldDB" id="A0A443SKF0"/>
<dbReference type="OrthoDB" id="6421717at2759"/>
<sequence>MLKKSTQLIFLGAQVLKNKSLKSYEKLYLASHTQLIEIAGCPKFKLTTNACRGYCLSYTVPSNQDIISLNPLQRLTSVGSCCTMGETEDVAIIAILLGTKELNLRTHFLFVSRYAEREISQNYQYRMAVNKF</sequence>
<reference evidence="1 2" key="1">
    <citation type="journal article" date="2018" name="Gigascience">
        <title>Genomes of trombidid mites reveal novel predicted allergens and laterally-transferred genes associated with secondary metabolism.</title>
        <authorList>
            <person name="Dong X."/>
            <person name="Chaisiri K."/>
            <person name="Xia D."/>
            <person name="Armstrong S.D."/>
            <person name="Fang Y."/>
            <person name="Donnelly M.J."/>
            <person name="Kadowaki T."/>
            <person name="McGarry J.W."/>
            <person name="Darby A.C."/>
            <person name="Makepeace B.L."/>
        </authorList>
    </citation>
    <scope>NUCLEOTIDE SEQUENCE [LARGE SCALE GENOMIC DNA]</scope>
    <source>
        <strain evidence="1">UoL-UT</strain>
    </source>
</reference>
<proteinExistence type="predicted"/>
<keyword evidence="2" id="KW-1185">Reference proteome</keyword>
<dbReference type="Gene3D" id="2.10.90.10">
    <property type="entry name" value="Cystine-knot cytokines"/>
    <property type="match status" value="1"/>
</dbReference>
<organism evidence="1 2">
    <name type="scientific">Leptotrombidium deliense</name>
    <dbReference type="NCBI Taxonomy" id="299467"/>
    <lineage>
        <taxon>Eukaryota</taxon>
        <taxon>Metazoa</taxon>
        <taxon>Ecdysozoa</taxon>
        <taxon>Arthropoda</taxon>
        <taxon>Chelicerata</taxon>
        <taxon>Arachnida</taxon>
        <taxon>Acari</taxon>
        <taxon>Acariformes</taxon>
        <taxon>Trombidiformes</taxon>
        <taxon>Prostigmata</taxon>
        <taxon>Anystina</taxon>
        <taxon>Parasitengona</taxon>
        <taxon>Trombiculoidea</taxon>
        <taxon>Trombiculidae</taxon>
        <taxon>Leptotrombidium</taxon>
    </lineage>
</organism>
<dbReference type="InterPro" id="IPR029034">
    <property type="entry name" value="Cystine-knot_cytokine"/>
</dbReference>
<evidence type="ECO:0000313" key="2">
    <source>
        <dbReference type="Proteomes" id="UP000288716"/>
    </source>
</evidence>